<proteinExistence type="predicted"/>
<keyword evidence="3" id="KW-1185">Reference proteome</keyword>
<dbReference type="Proteomes" id="UP000245488">
    <property type="component" value="Chromosome"/>
</dbReference>
<reference evidence="2 3" key="1">
    <citation type="submission" date="2017-09" db="EMBL/GenBank/DDBJ databases">
        <title>High-quality draft genome sequence of Butyrivibrio fibrisolvens INBov1, isolated from cow rumen.</title>
        <authorList>
            <person name="Rodriguez Hernaez J."/>
            <person name="Rivarola M."/>
            <person name="Paniego N."/>
            <person name="Cravero S."/>
            <person name="Ceron Cucchi M."/>
            <person name="Martinez M.C."/>
        </authorList>
    </citation>
    <scope>NUCLEOTIDE SEQUENCE [LARGE SCALE GENOMIC DNA]</scope>
    <source>
        <strain evidence="2 3">INBov1</strain>
    </source>
</reference>
<evidence type="ECO:0000313" key="3">
    <source>
        <dbReference type="Proteomes" id="UP000245488"/>
    </source>
</evidence>
<evidence type="ECO:0000313" key="2">
    <source>
        <dbReference type="EMBL" id="PWT28356.1"/>
    </source>
</evidence>
<keyword evidence="1" id="KW-0472">Membrane</keyword>
<keyword evidence="1" id="KW-1133">Transmembrane helix</keyword>
<organism evidence="2 3">
    <name type="scientific">Butyrivibrio fibrisolvens</name>
    <dbReference type="NCBI Taxonomy" id="831"/>
    <lineage>
        <taxon>Bacteria</taxon>
        <taxon>Bacillati</taxon>
        <taxon>Bacillota</taxon>
        <taxon>Clostridia</taxon>
        <taxon>Lachnospirales</taxon>
        <taxon>Lachnospiraceae</taxon>
        <taxon>Butyrivibrio</taxon>
    </lineage>
</organism>
<name>A0A317G544_BUTFI</name>
<feature type="transmembrane region" description="Helical" evidence="1">
    <location>
        <begin position="58"/>
        <end position="77"/>
    </location>
</feature>
<keyword evidence="1" id="KW-0812">Transmembrane</keyword>
<comment type="caution">
    <text evidence="2">The sequence shown here is derived from an EMBL/GenBank/DDBJ whole genome shotgun (WGS) entry which is preliminary data.</text>
</comment>
<evidence type="ECO:0000256" key="1">
    <source>
        <dbReference type="SAM" id="Phobius"/>
    </source>
</evidence>
<feature type="transmembrane region" description="Helical" evidence="1">
    <location>
        <begin position="118"/>
        <end position="142"/>
    </location>
</feature>
<dbReference type="AlphaFoldDB" id="A0A317G544"/>
<gene>
    <name evidence="2" type="ORF">CPT75_15125</name>
</gene>
<feature type="transmembrane region" description="Helical" evidence="1">
    <location>
        <begin position="84"/>
        <end position="106"/>
    </location>
</feature>
<sequence>MRTKIKNVLPTVFKAAVIGAIYAIFSWIYFELAIRCDFYSCFAGIYDYFDIYISDGDFILYLYFFISLIIFCLCRIMNGFIKTITFLFSFTFISYGISEFMCLFTSDAFERLGYGLDFLLQTLIITAIATLFLILLVVRLIYRRLHNK</sequence>
<accession>A0A317G544</accession>
<dbReference type="EMBL" id="NXNG01000001">
    <property type="protein sequence ID" value="PWT28356.1"/>
    <property type="molecule type" value="Genomic_DNA"/>
</dbReference>
<feature type="transmembrane region" description="Helical" evidence="1">
    <location>
        <begin position="12"/>
        <end position="30"/>
    </location>
</feature>
<protein>
    <submittedName>
        <fullName evidence="2">Uncharacterized protein</fullName>
    </submittedName>
</protein>